<evidence type="ECO:0000313" key="2">
    <source>
        <dbReference type="EMBL" id="ARP92990.1"/>
    </source>
</evidence>
<dbReference type="OrthoDB" id="9803333at2"/>
<dbReference type="InterPro" id="IPR036291">
    <property type="entry name" value="NAD(P)-bd_dom_sf"/>
</dbReference>
<protein>
    <submittedName>
        <fullName evidence="2">Short-chain dehydrogenase</fullName>
    </submittedName>
</protein>
<dbReference type="GO" id="GO:0030497">
    <property type="term" value="P:fatty acid elongation"/>
    <property type="evidence" value="ECO:0007669"/>
    <property type="project" value="TreeGrafter"/>
</dbReference>
<dbReference type="PRINTS" id="PR00080">
    <property type="entry name" value="SDRFAMILY"/>
</dbReference>
<dbReference type="SUPFAM" id="SSF51735">
    <property type="entry name" value="NAD(P)-binding Rossmann-fold domains"/>
    <property type="match status" value="1"/>
</dbReference>
<dbReference type="KEGG" id="bgm:CAL15_00505"/>
<accession>A0A1W6Z782</accession>
<dbReference type="PANTHER" id="PTHR42760">
    <property type="entry name" value="SHORT-CHAIN DEHYDROGENASES/REDUCTASES FAMILY MEMBER"/>
    <property type="match status" value="1"/>
</dbReference>
<name>A0A1W6Z782_9BORD</name>
<dbReference type="RefSeq" id="WP_086076829.1">
    <property type="nucleotide sequence ID" value="NZ_CP021111.1"/>
</dbReference>
<dbReference type="STRING" id="463040.CAL15_00505"/>
<dbReference type="InterPro" id="IPR002347">
    <property type="entry name" value="SDR_fam"/>
</dbReference>
<sequence length="248" mass="25728">MTPPTIVVTGASRGIGAEIAVSLARAGFHVACLSRSGQMPAVADVPSELRARWHAVACDVGEAAQIATALATVAERCGGRIAGLVNNAGQHTDGAAATLDPADFNALMHANATSVLMVSQAAYPLLQANGGGLVLNMGSFYDKLGVKKNTAYCASKAAVGAITRCLAVEWAADDIQVINLAPGYVLTDLNHDFMTSGPLAQHLQKRIPRRSPAQAAEVADMVTSLFALRSRFLTGETIYLDGGQSLVV</sequence>
<dbReference type="PRINTS" id="PR00081">
    <property type="entry name" value="GDHRDH"/>
</dbReference>
<evidence type="ECO:0000313" key="3">
    <source>
        <dbReference type="Proteomes" id="UP000194161"/>
    </source>
</evidence>
<keyword evidence="3" id="KW-1185">Reference proteome</keyword>
<dbReference type="Gene3D" id="3.40.50.720">
    <property type="entry name" value="NAD(P)-binding Rossmann-like Domain"/>
    <property type="match status" value="1"/>
</dbReference>
<reference evidence="2 3" key="1">
    <citation type="submission" date="2017-05" db="EMBL/GenBank/DDBJ databases">
        <title>Complete and WGS of Bordetella genogroups.</title>
        <authorList>
            <person name="Spilker T."/>
            <person name="LiPuma J."/>
        </authorList>
    </citation>
    <scope>NUCLEOTIDE SEQUENCE [LARGE SCALE GENOMIC DNA]</scope>
    <source>
        <strain evidence="2 3">AU7206</strain>
    </source>
</reference>
<dbReference type="PANTHER" id="PTHR42760:SF135">
    <property type="entry name" value="BLL7886 PROTEIN"/>
    <property type="match status" value="1"/>
</dbReference>
<dbReference type="InterPro" id="IPR020904">
    <property type="entry name" value="Sc_DH/Rdtase_CS"/>
</dbReference>
<dbReference type="Pfam" id="PF13561">
    <property type="entry name" value="adh_short_C2"/>
    <property type="match status" value="1"/>
</dbReference>
<dbReference type="GO" id="GO:0016616">
    <property type="term" value="F:oxidoreductase activity, acting on the CH-OH group of donors, NAD or NADP as acceptor"/>
    <property type="evidence" value="ECO:0007669"/>
    <property type="project" value="TreeGrafter"/>
</dbReference>
<evidence type="ECO:0000256" key="1">
    <source>
        <dbReference type="ARBA" id="ARBA00006484"/>
    </source>
</evidence>
<dbReference type="CDD" id="cd05233">
    <property type="entry name" value="SDR_c"/>
    <property type="match status" value="1"/>
</dbReference>
<gene>
    <name evidence="2" type="ORF">CAL15_00505</name>
</gene>
<proteinExistence type="inferred from homology"/>
<comment type="similarity">
    <text evidence="1">Belongs to the short-chain dehydrogenases/reductases (SDR) family.</text>
</comment>
<organism evidence="2 3">
    <name type="scientific">Bordetella genomosp. 13</name>
    <dbReference type="NCBI Taxonomy" id="463040"/>
    <lineage>
        <taxon>Bacteria</taxon>
        <taxon>Pseudomonadati</taxon>
        <taxon>Pseudomonadota</taxon>
        <taxon>Betaproteobacteria</taxon>
        <taxon>Burkholderiales</taxon>
        <taxon>Alcaligenaceae</taxon>
        <taxon>Bordetella</taxon>
    </lineage>
</organism>
<dbReference type="AlphaFoldDB" id="A0A1W6Z782"/>
<dbReference type="Proteomes" id="UP000194161">
    <property type="component" value="Chromosome"/>
</dbReference>
<dbReference type="PROSITE" id="PS00061">
    <property type="entry name" value="ADH_SHORT"/>
    <property type="match status" value="1"/>
</dbReference>
<dbReference type="EMBL" id="CP021111">
    <property type="protein sequence ID" value="ARP92990.1"/>
    <property type="molecule type" value="Genomic_DNA"/>
</dbReference>